<dbReference type="InterPro" id="IPR020479">
    <property type="entry name" value="HD_metazoa"/>
</dbReference>
<reference evidence="12" key="1">
    <citation type="journal article" date="1998" name="Mol. Phylogenet. Evol.">
        <title>Molecules and the body plan: the Hox genes of Cirripedes (Crustacea).</title>
        <authorList>
            <person name="Mouchel-Vielh E."/>
            <person name="Rigolot C."/>
            <person name="Gibert J.M."/>
            <person name="Deutsch J.S."/>
        </authorList>
    </citation>
    <scope>NUCLEOTIDE SEQUENCE</scope>
</reference>
<dbReference type="PANTHER" id="PTHR45659">
    <property type="entry name" value="HOMEOBOX PROTEIN HOX"/>
    <property type="match status" value="1"/>
</dbReference>
<dbReference type="InterPro" id="IPR001827">
    <property type="entry name" value="Homeobox_Antennapedia_CS"/>
</dbReference>
<gene>
    <name evidence="12" type="primary">Antp</name>
</gene>
<evidence type="ECO:0000256" key="3">
    <source>
        <dbReference type="ARBA" id="ARBA00022473"/>
    </source>
</evidence>
<evidence type="ECO:0000256" key="5">
    <source>
        <dbReference type="ARBA" id="ARBA00023155"/>
    </source>
</evidence>
<evidence type="ECO:0000256" key="8">
    <source>
        <dbReference type="RuleBase" id="RU000682"/>
    </source>
</evidence>
<feature type="compositionally biased region" description="Basic residues" evidence="10">
    <location>
        <begin position="178"/>
        <end position="189"/>
    </location>
</feature>
<evidence type="ECO:0000256" key="7">
    <source>
        <dbReference type="PROSITE-ProRule" id="PRU00108"/>
    </source>
</evidence>
<keyword evidence="3" id="KW-0217">Developmental protein</keyword>
<accession>O96897</accession>
<organism evidence="12">
    <name type="scientific">Sacculina carcini</name>
    <dbReference type="NCBI Taxonomy" id="51650"/>
    <lineage>
        <taxon>Eukaryota</taxon>
        <taxon>Metazoa</taxon>
        <taxon>Ecdysozoa</taxon>
        <taxon>Arthropoda</taxon>
        <taxon>Crustacea</taxon>
        <taxon>Multicrustacea</taxon>
        <taxon>Cirripedia</taxon>
        <taxon>Rhizocephala</taxon>
        <taxon>Sacculinidae</taxon>
        <taxon>Sacculina</taxon>
    </lineage>
</organism>
<evidence type="ECO:0000256" key="10">
    <source>
        <dbReference type="SAM" id="MobiDB-lite"/>
    </source>
</evidence>
<dbReference type="AlphaFoldDB" id="O96897"/>
<dbReference type="PROSITE" id="PS00032">
    <property type="entry name" value="ANTENNAPEDIA"/>
    <property type="match status" value="1"/>
</dbReference>
<dbReference type="InterPro" id="IPR017970">
    <property type="entry name" value="Homeobox_CS"/>
</dbReference>
<dbReference type="InterPro" id="IPR001356">
    <property type="entry name" value="HD"/>
</dbReference>
<feature type="compositionally biased region" description="Polar residues" evidence="10">
    <location>
        <begin position="156"/>
        <end position="165"/>
    </location>
</feature>
<dbReference type="GO" id="GO:0000978">
    <property type="term" value="F:RNA polymerase II cis-regulatory region sequence-specific DNA binding"/>
    <property type="evidence" value="ECO:0007669"/>
    <property type="project" value="TreeGrafter"/>
</dbReference>
<keyword evidence="5 7" id="KW-0371">Homeobox</keyword>
<comment type="subcellular location">
    <subcellularLocation>
        <location evidence="1 7 8">Nucleus</location>
    </subcellularLocation>
</comment>
<dbReference type="PRINTS" id="PR00025">
    <property type="entry name" value="ANTENNAPEDIA"/>
</dbReference>
<dbReference type="PROSITE" id="PS50071">
    <property type="entry name" value="HOMEOBOX_2"/>
    <property type="match status" value="1"/>
</dbReference>
<feature type="region of interest" description="Disordered" evidence="10">
    <location>
        <begin position="344"/>
        <end position="369"/>
    </location>
</feature>
<feature type="region of interest" description="Disordered" evidence="10">
    <location>
        <begin position="1"/>
        <end position="21"/>
    </location>
</feature>
<protein>
    <submittedName>
        <fullName evidence="12">Antennapedia</fullName>
    </submittedName>
</protein>
<dbReference type="SMART" id="SM00389">
    <property type="entry name" value="HOX"/>
    <property type="match status" value="1"/>
</dbReference>
<keyword evidence="6 7" id="KW-0539">Nucleus</keyword>
<feature type="compositionally biased region" description="Low complexity" evidence="10">
    <location>
        <begin position="112"/>
        <end position="133"/>
    </location>
</feature>
<evidence type="ECO:0000313" key="12">
    <source>
        <dbReference type="EMBL" id="AAM50459.1"/>
    </source>
</evidence>
<keyword evidence="4 7" id="KW-0238">DNA-binding</keyword>
<dbReference type="GO" id="GO:0000122">
    <property type="term" value="P:negative regulation of transcription by RNA polymerase II"/>
    <property type="evidence" value="ECO:0007669"/>
    <property type="project" value="TreeGrafter"/>
</dbReference>
<comment type="similarity">
    <text evidence="2 9">Belongs to the Antp homeobox family.</text>
</comment>
<reference evidence="12" key="2">
    <citation type="journal article" date="2002" name="Evol. Dev.">
        <title>Expression of a homologue of the fushi tarazu (ftz) gene in a cirripede crustacean.</title>
        <authorList>
            <person name="Mouchel-Vielh E."/>
            <person name="Blin M."/>
            <person name="Rigolot C."/>
            <person name="Deutsch J.S."/>
        </authorList>
    </citation>
    <scope>NUCLEOTIDE SEQUENCE</scope>
</reference>
<dbReference type="GO" id="GO:0005634">
    <property type="term" value="C:nucleus"/>
    <property type="evidence" value="ECO:0007669"/>
    <property type="project" value="UniProtKB-SubCell"/>
</dbReference>
<feature type="compositionally biased region" description="Low complexity" evidence="10">
    <location>
        <begin position="190"/>
        <end position="203"/>
    </location>
</feature>
<dbReference type="CDD" id="cd00086">
    <property type="entry name" value="homeodomain"/>
    <property type="match status" value="1"/>
</dbReference>
<dbReference type="Pfam" id="PF00046">
    <property type="entry name" value="Homeodomain"/>
    <property type="match status" value="1"/>
</dbReference>
<dbReference type="FunFam" id="1.10.10.60:FF:000017">
    <property type="entry name" value="Homeobox protein antennapedia"/>
    <property type="match status" value="1"/>
</dbReference>
<evidence type="ECO:0000256" key="6">
    <source>
        <dbReference type="ARBA" id="ARBA00023242"/>
    </source>
</evidence>
<dbReference type="Gene3D" id="1.10.10.60">
    <property type="entry name" value="Homeodomain-like"/>
    <property type="match status" value="1"/>
</dbReference>
<dbReference type="PANTHER" id="PTHR45659:SF4">
    <property type="entry name" value="HOMEOBOX PROTEIN ABDOMINAL-A"/>
    <property type="match status" value="1"/>
</dbReference>
<dbReference type="GO" id="GO:0009952">
    <property type="term" value="P:anterior/posterior pattern specification"/>
    <property type="evidence" value="ECO:0007669"/>
    <property type="project" value="TreeGrafter"/>
</dbReference>
<feature type="DNA-binding region" description="Homeobox" evidence="7">
    <location>
        <begin position="288"/>
        <end position="347"/>
    </location>
</feature>
<dbReference type="InterPro" id="IPR017995">
    <property type="entry name" value="Homeobox_antennapedia"/>
</dbReference>
<dbReference type="SUPFAM" id="SSF46689">
    <property type="entry name" value="Homeodomain-like"/>
    <property type="match status" value="1"/>
</dbReference>
<sequence>MPNMTFGNGTGISSSGGAGSTYQMPACSQEMVQSDYSAVVDSSTAHCDPTALRSAYYSGLSGQPMTAADVNVPVAGTTTATGEHLPSDLHEQQHRATDMYRSYMRPNGVHSQQQQQQMHQQQQQHCQAYYGQQPPSLELSDPYETGIAAPIDQSQFRAQSPSTQYGAPPPPHLQTVQHHGHHQMTHPHLQHQTLQHPQQQQQQQRYMSACKMHDAMAMSNGAVALSDAVYMQTPCEAPDMIGAAGQTAVMYGGQATSAPGVLNAQQQPPSQAGSPNVLFPWMRTQFDRKRGRQTYTRYQTLELEKEFHFNRYLTRRRRIEIAHALCLTERQIKIWFQNRRMKWKKENKAKDGSVKSGSRSENETSPGDP</sequence>
<evidence type="ECO:0000256" key="2">
    <source>
        <dbReference type="ARBA" id="ARBA00009107"/>
    </source>
</evidence>
<dbReference type="GO" id="GO:0000981">
    <property type="term" value="F:DNA-binding transcription factor activity, RNA polymerase II-specific"/>
    <property type="evidence" value="ECO:0007669"/>
    <property type="project" value="InterPro"/>
</dbReference>
<evidence type="ECO:0000256" key="4">
    <source>
        <dbReference type="ARBA" id="ARBA00023125"/>
    </source>
</evidence>
<dbReference type="PRINTS" id="PR00024">
    <property type="entry name" value="HOMEOBOX"/>
</dbReference>
<evidence type="ECO:0000256" key="9">
    <source>
        <dbReference type="RuleBase" id="RU004442"/>
    </source>
</evidence>
<name>O96897_9CRUS</name>
<dbReference type="EMBL" id="AF393443">
    <property type="protein sequence ID" value="AAM50459.1"/>
    <property type="molecule type" value="mRNA"/>
</dbReference>
<dbReference type="InterPro" id="IPR009057">
    <property type="entry name" value="Homeodomain-like_sf"/>
</dbReference>
<feature type="region of interest" description="Disordered" evidence="10">
    <location>
        <begin position="107"/>
        <end position="143"/>
    </location>
</feature>
<evidence type="ECO:0000256" key="1">
    <source>
        <dbReference type="ARBA" id="ARBA00004123"/>
    </source>
</evidence>
<feature type="compositionally biased region" description="Basic and acidic residues" evidence="10">
    <location>
        <begin position="344"/>
        <end position="362"/>
    </location>
</feature>
<feature type="region of interest" description="Disordered" evidence="10">
    <location>
        <begin position="156"/>
        <end position="203"/>
    </location>
</feature>
<feature type="compositionally biased region" description="Gly residues" evidence="10">
    <location>
        <begin position="8"/>
        <end position="19"/>
    </location>
</feature>
<proteinExistence type="evidence at transcript level"/>
<dbReference type="InterPro" id="IPR050296">
    <property type="entry name" value="Antp_homeobox"/>
</dbReference>
<evidence type="ECO:0000259" key="11">
    <source>
        <dbReference type="PROSITE" id="PS50071"/>
    </source>
</evidence>
<feature type="domain" description="Homeobox" evidence="11">
    <location>
        <begin position="286"/>
        <end position="346"/>
    </location>
</feature>
<dbReference type="PROSITE" id="PS00027">
    <property type="entry name" value="HOMEOBOX_1"/>
    <property type="match status" value="1"/>
</dbReference>